<comment type="caution">
    <text evidence="1">The sequence shown here is derived from an EMBL/GenBank/DDBJ whole genome shotgun (WGS) entry which is preliminary data.</text>
</comment>
<dbReference type="EMBL" id="JAODOP010000001">
    <property type="protein sequence ID" value="MEF3831767.1"/>
    <property type="molecule type" value="Genomic_DNA"/>
</dbReference>
<evidence type="ECO:0000313" key="1">
    <source>
        <dbReference type="EMBL" id="MEF3831767.1"/>
    </source>
</evidence>
<gene>
    <name evidence="1" type="ORF">N1F79_01375</name>
</gene>
<organism evidence="1 2">
    <name type="scientific">Flavivirga spongiicola</name>
    <dbReference type="NCBI Taxonomy" id="421621"/>
    <lineage>
        <taxon>Bacteria</taxon>
        <taxon>Pseudomonadati</taxon>
        <taxon>Bacteroidota</taxon>
        <taxon>Flavobacteriia</taxon>
        <taxon>Flavobacteriales</taxon>
        <taxon>Flavobacteriaceae</taxon>
        <taxon>Flavivirga</taxon>
    </lineage>
</organism>
<keyword evidence="2" id="KW-1185">Reference proteome</keyword>
<evidence type="ECO:0000313" key="2">
    <source>
        <dbReference type="Proteomes" id="UP001337305"/>
    </source>
</evidence>
<proteinExistence type="predicted"/>
<reference evidence="1 2" key="1">
    <citation type="submission" date="2022-09" db="EMBL/GenBank/DDBJ databases">
        <title>Genome sequencing of Flavivirga sp. MEBiC05379.</title>
        <authorList>
            <person name="Oh H.-M."/>
            <person name="Kwon K.K."/>
            <person name="Park M.J."/>
            <person name="Yang S.-H."/>
        </authorList>
    </citation>
    <scope>NUCLEOTIDE SEQUENCE [LARGE SCALE GENOMIC DNA]</scope>
    <source>
        <strain evidence="1 2">MEBiC05379</strain>
    </source>
</reference>
<sequence length="577" mass="65339">MKSILTYLFIMVSGLLMSQQIYIDKGIQVNGLWCFPTHNNPQTYRYLSTKARLALDEEQHPKFSFMRYITEKPSAGENATSSVIEAGGGGILHFLVLYETPQVQVDEAEIMLKELLENDQVSIDGPILFDSASYALVSSILDKENNEHEKRLLSVGKAPVMENSSIALSFDVNPLNSKLLLESFKMDTPDISLVFDLSFSGLSEAYDATLEIDWSEIKKSKSFGAGGNIYFVSADVELGLDELFKNNSIKLVTNGDDDDMEALLNTVYDKLLDLMFKPIEPAIVPEEHRGGLMDALSSIIGQDGALSSGNTFNFGVNASFQMKELRTEGKSNLVFNGRSTVNRHHFITFNIGDLYQTYGSDTRFFRDVPIWDPAFQQREVFVGVDGDLEKEFEDMLNSVTLAMRKKHANGNETLSELIINKETFKNYEGHLSMRYLNQGDSIRTDWLTYEYRTLWKFKGGGGYESKWESENSAMINLFVPFQRRDILLDGNLDLLKEKGVRAISVQIDYPFFDQVKYDRITIRPTDDLKGKSFKITLPNTSEEVNYSITWLRKDASNLSKTGTDRFGLIFIDEIPDE</sequence>
<dbReference type="Proteomes" id="UP001337305">
    <property type="component" value="Unassembled WGS sequence"/>
</dbReference>
<protein>
    <submittedName>
        <fullName evidence="1">Uncharacterized protein</fullName>
    </submittedName>
</protein>
<dbReference type="RefSeq" id="WP_303308767.1">
    <property type="nucleotide sequence ID" value="NZ_JAODOP010000001.1"/>
</dbReference>
<accession>A0ABU7XM15</accession>
<name>A0ABU7XM15_9FLAO</name>